<dbReference type="Proteomes" id="UP000287547">
    <property type="component" value="Unassembled WGS sequence"/>
</dbReference>
<gene>
    <name evidence="6" type="ORF">DMH04_04780</name>
</gene>
<feature type="compositionally biased region" description="Polar residues" evidence="4">
    <location>
        <begin position="290"/>
        <end position="301"/>
    </location>
</feature>
<dbReference type="OrthoDB" id="9799345at2"/>
<dbReference type="SUPFAM" id="SSF46689">
    <property type="entry name" value="Homeodomain-like"/>
    <property type="match status" value="1"/>
</dbReference>
<dbReference type="PROSITE" id="PS00041">
    <property type="entry name" value="HTH_ARAC_FAMILY_1"/>
    <property type="match status" value="1"/>
</dbReference>
<dbReference type="PROSITE" id="PS01124">
    <property type="entry name" value="HTH_ARAC_FAMILY_2"/>
    <property type="match status" value="1"/>
</dbReference>
<dbReference type="InterPro" id="IPR018060">
    <property type="entry name" value="HTH_AraC"/>
</dbReference>
<feature type="region of interest" description="Disordered" evidence="4">
    <location>
        <begin position="281"/>
        <end position="301"/>
    </location>
</feature>
<evidence type="ECO:0000313" key="7">
    <source>
        <dbReference type="Proteomes" id="UP000287547"/>
    </source>
</evidence>
<keyword evidence="1" id="KW-0805">Transcription regulation</keyword>
<dbReference type="Gene3D" id="1.10.10.60">
    <property type="entry name" value="Homeodomain-like"/>
    <property type="match status" value="2"/>
</dbReference>
<dbReference type="SUPFAM" id="SSF51215">
    <property type="entry name" value="Regulatory protein AraC"/>
    <property type="match status" value="1"/>
</dbReference>
<dbReference type="GO" id="GO:0003700">
    <property type="term" value="F:DNA-binding transcription factor activity"/>
    <property type="evidence" value="ECO:0007669"/>
    <property type="project" value="InterPro"/>
</dbReference>
<reference evidence="6 7" key="1">
    <citation type="submission" date="2018-05" db="EMBL/GenBank/DDBJ databases">
        <title>Evolution of GPA BGCs.</title>
        <authorList>
            <person name="Waglechner N."/>
            <person name="Wright G.D."/>
        </authorList>
    </citation>
    <scope>NUCLEOTIDE SEQUENCE [LARGE SCALE GENOMIC DNA]</scope>
    <source>
        <strain evidence="6 7">A82846</strain>
    </source>
</reference>
<dbReference type="Pfam" id="PF12833">
    <property type="entry name" value="HTH_18"/>
    <property type="match status" value="1"/>
</dbReference>
<keyword evidence="3" id="KW-0804">Transcription</keyword>
<dbReference type="InterPro" id="IPR037923">
    <property type="entry name" value="HTH-like"/>
</dbReference>
<dbReference type="EMBL" id="QHKI01000002">
    <property type="protein sequence ID" value="RSM90771.1"/>
    <property type="molecule type" value="Genomic_DNA"/>
</dbReference>
<dbReference type="InterPro" id="IPR009057">
    <property type="entry name" value="Homeodomain-like_sf"/>
</dbReference>
<accession>A0A428ZS04</accession>
<evidence type="ECO:0000259" key="5">
    <source>
        <dbReference type="PROSITE" id="PS01124"/>
    </source>
</evidence>
<protein>
    <submittedName>
        <fullName evidence="6">AraC family transcriptional regulator</fullName>
    </submittedName>
</protein>
<keyword evidence="2" id="KW-0238">DNA-binding</keyword>
<name>A0A428ZS04_KIBAR</name>
<organism evidence="6 7">
    <name type="scientific">Kibdelosporangium aridum</name>
    <dbReference type="NCBI Taxonomy" id="2030"/>
    <lineage>
        <taxon>Bacteria</taxon>
        <taxon>Bacillati</taxon>
        <taxon>Actinomycetota</taxon>
        <taxon>Actinomycetes</taxon>
        <taxon>Pseudonocardiales</taxon>
        <taxon>Pseudonocardiaceae</taxon>
        <taxon>Kibdelosporangium</taxon>
    </lineage>
</organism>
<dbReference type="PRINTS" id="PR00032">
    <property type="entry name" value="HTHARAC"/>
</dbReference>
<dbReference type="RefSeq" id="WP_037271087.1">
    <property type="nucleotide sequence ID" value="NZ_QHKI01000002.1"/>
</dbReference>
<evidence type="ECO:0000256" key="2">
    <source>
        <dbReference type="ARBA" id="ARBA00023125"/>
    </source>
</evidence>
<dbReference type="InterPro" id="IPR018062">
    <property type="entry name" value="HTH_AraC-typ_CS"/>
</dbReference>
<sequence>MRGTTVPPGTPCLAPRNGEPPIHRLEVADAMPFAMGTFDSIGPLSRAPFPHRHTFHEIVYVTRGTGTHVVDLARWELRPPHLCVIVPGQVHHWENAQNLDGFVTLFTDDFLVDHPADRELLRRLSERPWLSLDQASHDRMQRLITELHQEFQDGTESVLRALLHVIVARAARLTEVPGPSPARTHAVAQKFAALTAQTDLWTVREYADQIGVTPGYLTDVVKNAVGRTPSQLIREARIREAKRLLIRTDLTVRQISHRIGFADSAYFCRFFRRETGDSPGDFREKHHDWPSQSIVSEQPAT</sequence>
<proteinExistence type="predicted"/>
<comment type="caution">
    <text evidence="6">The sequence shown here is derived from an EMBL/GenBank/DDBJ whole genome shotgun (WGS) entry which is preliminary data.</text>
</comment>
<evidence type="ECO:0000313" key="6">
    <source>
        <dbReference type="EMBL" id="RSM90771.1"/>
    </source>
</evidence>
<feature type="domain" description="HTH araC/xylS-type" evidence="5">
    <location>
        <begin position="185"/>
        <end position="285"/>
    </location>
</feature>
<evidence type="ECO:0000256" key="4">
    <source>
        <dbReference type="SAM" id="MobiDB-lite"/>
    </source>
</evidence>
<dbReference type="Pfam" id="PF02311">
    <property type="entry name" value="AraC_binding"/>
    <property type="match status" value="1"/>
</dbReference>
<dbReference type="SMART" id="SM00342">
    <property type="entry name" value="HTH_ARAC"/>
    <property type="match status" value="1"/>
</dbReference>
<dbReference type="Gene3D" id="2.60.120.10">
    <property type="entry name" value="Jelly Rolls"/>
    <property type="match status" value="1"/>
</dbReference>
<dbReference type="InterPro" id="IPR003313">
    <property type="entry name" value="AraC-bd"/>
</dbReference>
<dbReference type="PANTHER" id="PTHR43280">
    <property type="entry name" value="ARAC-FAMILY TRANSCRIPTIONAL REGULATOR"/>
    <property type="match status" value="1"/>
</dbReference>
<dbReference type="GO" id="GO:0043565">
    <property type="term" value="F:sequence-specific DNA binding"/>
    <property type="evidence" value="ECO:0007669"/>
    <property type="project" value="InterPro"/>
</dbReference>
<dbReference type="AlphaFoldDB" id="A0A428ZS04"/>
<dbReference type="InterPro" id="IPR020449">
    <property type="entry name" value="Tscrpt_reg_AraC-type_HTH"/>
</dbReference>
<evidence type="ECO:0000256" key="3">
    <source>
        <dbReference type="ARBA" id="ARBA00023163"/>
    </source>
</evidence>
<dbReference type="InterPro" id="IPR014710">
    <property type="entry name" value="RmlC-like_jellyroll"/>
</dbReference>
<dbReference type="PANTHER" id="PTHR43280:SF32">
    <property type="entry name" value="TRANSCRIPTIONAL REGULATORY PROTEIN"/>
    <property type="match status" value="1"/>
</dbReference>
<evidence type="ECO:0000256" key="1">
    <source>
        <dbReference type="ARBA" id="ARBA00023015"/>
    </source>
</evidence>